<evidence type="ECO:0000256" key="10">
    <source>
        <dbReference type="SAM" id="Phobius"/>
    </source>
</evidence>
<dbReference type="PRINTS" id="PR00237">
    <property type="entry name" value="GPCRRHODOPSN"/>
</dbReference>
<feature type="region of interest" description="Disordered" evidence="9">
    <location>
        <begin position="1"/>
        <end position="21"/>
    </location>
</feature>
<feature type="domain" description="G-protein coupled receptors family 1 profile" evidence="11">
    <location>
        <begin position="53"/>
        <end position="318"/>
    </location>
</feature>
<dbReference type="PROSITE" id="PS50262">
    <property type="entry name" value="G_PROTEIN_RECEP_F1_2"/>
    <property type="match status" value="1"/>
</dbReference>
<dbReference type="InterPro" id="IPR017452">
    <property type="entry name" value="GPCR_Rhodpsn_7TM"/>
</dbReference>
<feature type="transmembrane region" description="Helical" evidence="10">
    <location>
        <begin position="204"/>
        <end position="225"/>
    </location>
</feature>
<accession>A0A6P8H056</accession>
<feature type="transmembrane region" description="Helical" evidence="10">
    <location>
        <begin position="74"/>
        <end position="94"/>
    </location>
</feature>
<sequence>MNHLCNNTGNGTGGNGACPNNRDDGQTQASITEIMRITSIVSYVLILVLSSLGNSTIIATVIRNKSMQNKANVLIINMAVSDLLATLFALPRMLDVYITKSKVWKVPEVVAEGACKFSPFMREVSCAVSIFSMVAIAVDRFYAIVVPMHRKPRLLELKFLIPSTWVTALVTNALYLYAFQMKKENELLQCKNVLTLQQDRIFDTFRFVVFIAVPLQILVYLYIIIAIKMGRQAIPGATGQSFASNRRHQNKKIVILAVTIVAFFFISWTPYYVLLLMFIYNAWQVYRPSPNAMIVIFILQRVFTILTYASFAINPIICIVFSSNFRRHITRTFCRSHLPKTRTFTQRTTATNRTTSRPLSLHNLDISLGQVTGIENPTHEDDIT</sequence>
<evidence type="ECO:0000256" key="5">
    <source>
        <dbReference type="ARBA" id="ARBA00023136"/>
    </source>
</evidence>
<comment type="subcellular location">
    <subcellularLocation>
        <location evidence="1">Membrane</location>
        <topology evidence="1">Multi-pass membrane protein</topology>
    </subcellularLocation>
</comment>
<dbReference type="PANTHER" id="PTHR45695:SF9">
    <property type="entry name" value="LEUCOKININ RECEPTOR"/>
    <property type="match status" value="1"/>
</dbReference>
<dbReference type="Proteomes" id="UP000515163">
    <property type="component" value="Unplaced"/>
</dbReference>
<feature type="transmembrane region" description="Helical" evidence="10">
    <location>
        <begin position="253"/>
        <end position="280"/>
    </location>
</feature>
<feature type="transmembrane region" description="Helical" evidence="10">
    <location>
        <begin position="40"/>
        <end position="62"/>
    </location>
</feature>
<evidence type="ECO:0000256" key="7">
    <source>
        <dbReference type="ARBA" id="ARBA00023224"/>
    </source>
</evidence>
<evidence type="ECO:0000259" key="11">
    <source>
        <dbReference type="PROSITE" id="PS50262"/>
    </source>
</evidence>
<evidence type="ECO:0000256" key="1">
    <source>
        <dbReference type="ARBA" id="ARBA00004141"/>
    </source>
</evidence>
<dbReference type="Pfam" id="PF00001">
    <property type="entry name" value="7tm_1"/>
    <property type="match status" value="1"/>
</dbReference>
<evidence type="ECO:0000256" key="2">
    <source>
        <dbReference type="ARBA" id="ARBA00022692"/>
    </source>
</evidence>
<evidence type="ECO:0000313" key="14">
    <source>
        <dbReference type="RefSeq" id="XP_031548766.1"/>
    </source>
</evidence>
<feature type="transmembrane region" description="Helical" evidence="10">
    <location>
        <begin position="127"/>
        <end position="147"/>
    </location>
</feature>
<dbReference type="AlphaFoldDB" id="A0A6P8H056"/>
<evidence type="ECO:0000256" key="4">
    <source>
        <dbReference type="ARBA" id="ARBA00023040"/>
    </source>
</evidence>
<keyword evidence="2 8" id="KW-0812">Transmembrane</keyword>
<dbReference type="OrthoDB" id="5950040at2759"/>
<dbReference type="CDD" id="cd00637">
    <property type="entry name" value="7tm_classA_rhodopsin-like"/>
    <property type="match status" value="1"/>
</dbReference>
<evidence type="ECO:0000256" key="9">
    <source>
        <dbReference type="SAM" id="MobiDB-lite"/>
    </source>
</evidence>
<comment type="similarity">
    <text evidence="8">Belongs to the G-protein coupled receptor 1 family.</text>
</comment>
<keyword evidence="4 8" id="KW-0297">G-protein coupled receptor</keyword>
<dbReference type="RefSeq" id="XP_031548766.1">
    <property type="nucleotide sequence ID" value="XM_031692906.1"/>
</dbReference>
<feature type="transmembrane region" description="Helical" evidence="10">
    <location>
        <begin position="159"/>
        <end position="178"/>
    </location>
</feature>
<keyword evidence="12" id="KW-1185">Reference proteome</keyword>
<proteinExistence type="inferred from homology"/>
<keyword evidence="6 8" id="KW-0675">Receptor</keyword>
<dbReference type="GO" id="GO:0004930">
    <property type="term" value="F:G protein-coupled receptor activity"/>
    <property type="evidence" value="ECO:0007669"/>
    <property type="project" value="UniProtKB-KW"/>
</dbReference>
<evidence type="ECO:0000256" key="8">
    <source>
        <dbReference type="RuleBase" id="RU000688"/>
    </source>
</evidence>
<dbReference type="Gene3D" id="1.20.1070.10">
    <property type="entry name" value="Rhodopsin 7-helix transmembrane proteins"/>
    <property type="match status" value="1"/>
</dbReference>
<dbReference type="GeneID" id="116286392"/>
<dbReference type="GO" id="GO:0005886">
    <property type="term" value="C:plasma membrane"/>
    <property type="evidence" value="ECO:0007669"/>
    <property type="project" value="TreeGrafter"/>
</dbReference>
<dbReference type="KEGG" id="aten:116286392"/>
<dbReference type="PROSITE" id="PS00237">
    <property type="entry name" value="G_PROTEIN_RECEP_F1_1"/>
    <property type="match status" value="1"/>
</dbReference>
<evidence type="ECO:0000313" key="12">
    <source>
        <dbReference type="Proteomes" id="UP000515163"/>
    </source>
</evidence>
<evidence type="ECO:0000256" key="6">
    <source>
        <dbReference type="ARBA" id="ARBA00023170"/>
    </source>
</evidence>
<keyword evidence="3 10" id="KW-1133">Transmembrane helix</keyword>
<keyword evidence="7 8" id="KW-0807">Transducer</keyword>
<dbReference type="SMART" id="SM01381">
    <property type="entry name" value="7TM_GPCR_Srsx"/>
    <property type="match status" value="1"/>
</dbReference>
<protein>
    <submittedName>
        <fullName evidence="13 14">QRFP-like peptide receptor</fullName>
    </submittedName>
</protein>
<dbReference type="InterPro" id="IPR000276">
    <property type="entry name" value="GPCR_Rhodpsn"/>
</dbReference>
<gene>
    <name evidence="13 14" type="primary">LOC116286392</name>
</gene>
<evidence type="ECO:0000256" key="3">
    <source>
        <dbReference type="ARBA" id="ARBA00022989"/>
    </source>
</evidence>
<organism evidence="12 14">
    <name type="scientific">Actinia tenebrosa</name>
    <name type="common">Australian red waratah sea anemone</name>
    <dbReference type="NCBI Taxonomy" id="6105"/>
    <lineage>
        <taxon>Eukaryota</taxon>
        <taxon>Metazoa</taxon>
        <taxon>Cnidaria</taxon>
        <taxon>Anthozoa</taxon>
        <taxon>Hexacorallia</taxon>
        <taxon>Actiniaria</taxon>
        <taxon>Actiniidae</taxon>
        <taxon>Actinia</taxon>
    </lineage>
</organism>
<evidence type="ECO:0000313" key="13">
    <source>
        <dbReference type="RefSeq" id="XP_031548765.1"/>
    </source>
</evidence>
<keyword evidence="5 10" id="KW-0472">Membrane</keyword>
<name>A0A6P8H056_ACTTE</name>
<feature type="transmembrane region" description="Helical" evidence="10">
    <location>
        <begin position="292"/>
        <end position="321"/>
    </location>
</feature>
<reference evidence="13 14" key="1">
    <citation type="submission" date="2025-04" db="UniProtKB">
        <authorList>
            <consortium name="RefSeq"/>
        </authorList>
    </citation>
    <scope>IDENTIFICATION</scope>
    <source>
        <tissue evidence="13 14">Tentacle</tissue>
    </source>
</reference>
<dbReference type="RefSeq" id="XP_031548765.1">
    <property type="nucleotide sequence ID" value="XM_031692905.1"/>
</dbReference>
<dbReference type="PANTHER" id="PTHR45695">
    <property type="entry name" value="LEUCOKININ RECEPTOR-RELATED"/>
    <property type="match status" value="1"/>
</dbReference>
<dbReference type="SUPFAM" id="SSF81321">
    <property type="entry name" value="Family A G protein-coupled receptor-like"/>
    <property type="match status" value="1"/>
</dbReference>